<evidence type="ECO:0008006" key="4">
    <source>
        <dbReference type="Google" id="ProtNLM"/>
    </source>
</evidence>
<dbReference type="EMBL" id="OQ851295">
    <property type="protein sequence ID" value="WJZ70010.1"/>
    <property type="molecule type" value="Genomic_DNA"/>
</dbReference>
<keyword evidence="1" id="KW-1133">Transmembrane helix</keyword>
<dbReference type="Proteomes" id="UP001431754">
    <property type="component" value="Segment"/>
</dbReference>
<feature type="transmembrane region" description="Helical" evidence="1">
    <location>
        <begin position="35"/>
        <end position="57"/>
    </location>
</feature>
<keyword evidence="1" id="KW-0472">Membrane</keyword>
<keyword evidence="1" id="KW-0812">Transmembrane</keyword>
<evidence type="ECO:0000313" key="2">
    <source>
        <dbReference type="EMBL" id="WJZ70010.1"/>
    </source>
</evidence>
<gene>
    <name evidence="2" type="ORF">PVP_XSN000031</name>
</gene>
<protein>
    <recommendedName>
        <fullName evidence="4">Holin</fullName>
    </recommendedName>
</protein>
<sequence>MRSDTTLGTNVQNVAGGSAFTSGTIAAFVEANGQMISLTIAVLTFIVFLASTIWNAIQNKKRIKQDIVNDLIMEARLQNLPESDVDKIRTLAKKI</sequence>
<evidence type="ECO:0000313" key="3">
    <source>
        <dbReference type="Proteomes" id="UP001431754"/>
    </source>
</evidence>
<accession>A0AAX3Y6P5</accession>
<proteinExistence type="predicted"/>
<evidence type="ECO:0000256" key="1">
    <source>
        <dbReference type="SAM" id="Phobius"/>
    </source>
</evidence>
<name>A0AAX3Y6P5_9CAUD</name>
<reference evidence="2" key="1">
    <citation type="submission" date="2023-04" db="EMBL/GenBank/DDBJ databases">
        <title>Virulent bacteriophage PVP-XSN from an Vibrio parahaemolyticus isolate: Characterization and complete genome sequence.</title>
        <authorList>
            <person name="Qi T."/>
            <person name="Lyu S."/>
            <person name="Liu L."/>
            <person name="Guo Q."/>
            <person name="Shen W."/>
            <person name="Han M."/>
            <person name="Xiong F."/>
            <person name="Lou B."/>
            <person name="Xu H."/>
        </authorList>
    </citation>
    <scope>NUCLEOTIDE SEQUENCE</scope>
</reference>
<organism evidence="2 3">
    <name type="scientific">Vibrio phage PVP-XSN</name>
    <dbReference type="NCBI Taxonomy" id="3056214"/>
    <lineage>
        <taxon>Viruses</taxon>
        <taxon>Duplodnaviria</taxon>
        <taxon>Heunggongvirae</taxon>
        <taxon>Uroviricota</taxon>
        <taxon>Caudoviricetes</taxon>
    </lineage>
</organism>